<gene>
    <name evidence="2" type="ORF">LTRI10_LOCUS29348</name>
</gene>
<evidence type="ECO:0000313" key="2">
    <source>
        <dbReference type="EMBL" id="CAL1388419.1"/>
    </source>
</evidence>
<protein>
    <submittedName>
        <fullName evidence="2">Uncharacterized protein</fullName>
    </submittedName>
</protein>
<dbReference type="AlphaFoldDB" id="A0AAV2ERI1"/>
<dbReference type="EMBL" id="OZ034818">
    <property type="protein sequence ID" value="CAL1388419.1"/>
    <property type="molecule type" value="Genomic_DNA"/>
</dbReference>
<organism evidence="2 3">
    <name type="scientific">Linum trigynum</name>
    <dbReference type="NCBI Taxonomy" id="586398"/>
    <lineage>
        <taxon>Eukaryota</taxon>
        <taxon>Viridiplantae</taxon>
        <taxon>Streptophyta</taxon>
        <taxon>Embryophyta</taxon>
        <taxon>Tracheophyta</taxon>
        <taxon>Spermatophyta</taxon>
        <taxon>Magnoliopsida</taxon>
        <taxon>eudicotyledons</taxon>
        <taxon>Gunneridae</taxon>
        <taxon>Pentapetalae</taxon>
        <taxon>rosids</taxon>
        <taxon>fabids</taxon>
        <taxon>Malpighiales</taxon>
        <taxon>Linaceae</taxon>
        <taxon>Linum</taxon>
    </lineage>
</organism>
<evidence type="ECO:0000256" key="1">
    <source>
        <dbReference type="SAM" id="MobiDB-lite"/>
    </source>
</evidence>
<evidence type="ECO:0000313" key="3">
    <source>
        <dbReference type="Proteomes" id="UP001497516"/>
    </source>
</evidence>
<feature type="region of interest" description="Disordered" evidence="1">
    <location>
        <begin position="79"/>
        <end position="124"/>
    </location>
</feature>
<dbReference type="Proteomes" id="UP001497516">
    <property type="component" value="Chromosome 5"/>
</dbReference>
<feature type="compositionally biased region" description="Low complexity" evidence="1">
    <location>
        <begin position="103"/>
        <end position="124"/>
    </location>
</feature>
<keyword evidence="3" id="KW-1185">Reference proteome</keyword>
<name>A0AAV2ERI1_9ROSI</name>
<sequence>MLLAPLENRSPYQVLFGTNPKYDHLRDPATQPEYCVFDLETHIIYTSRDIQFFEVVLAYKDKGLNGSYGSFTLHDHADPPLGDGFPTQIIDDDDPLLPPQTLPPELTSSSPIPDPATIPSSSTSATPSVLLLLLRP</sequence>
<accession>A0AAV2ERI1</accession>
<proteinExistence type="predicted"/>
<reference evidence="2 3" key="1">
    <citation type="submission" date="2024-04" db="EMBL/GenBank/DDBJ databases">
        <authorList>
            <person name="Fracassetti M."/>
        </authorList>
    </citation>
    <scope>NUCLEOTIDE SEQUENCE [LARGE SCALE GENOMIC DNA]</scope>
</reference>